<evidence type="ECO:0008006" key="3">
    <source>
        <dbReference type="Google" id="ProtNLM"/>
    </source>
</evidence>
<sequence>MKKNKISILVLVSIIICLVISVGVQANNGPNTNVQEILNSIKKFRTEADFLKADDSYVLEIGERKITKAEYELMKIQLDTQDEKRVDEFLIKRVLEKKVAKDKGIEVDENEVLDYINFVREHYNKDAEIRKMADDYFEAYGFDKDSFWTSEEAYAMYHDFILLGELRGSIMSEVMAENEAELENLTYEEIQDLADEKLDKLVDNAKSKIKIKKHN</sequence>
<dbReference type="AlphaFoldDB" id="A0A239KZ47"/>
<reference evidence="1 2" key="1">
    <citation type="submission" date="2017-06" db="EMBL/GenBank/DDBJ databases">
        <authorList>
            <person name="Kim H.J."/>
            <person name="Triplett B.A."/>
        </authorList>
    </citation>
    <scope>NUCLEOTIDE SEQUENCE [LARGE SCALE GENOMIC DNA]</scope>
    <source>
        <strain evidence="1 2">SCA</strain>
    </source>
</reference>
<organism evidence="1 2">
    <name type="scientific">Anaerovirgula multivorans</name>
    <dbReference type="NCBI Taxonomy" id="312168"/>
    <lineage>
        <taxon>Bacteria</taxon>
        <taxon>Bacillati</taxon>
        <taxon>Bacillota</taxon>
        <taxon>Clostridia</taxon>
        <taxon>Peptostreptococcales</taxon>
        <taxon>Natronincolaceae</taxon>
        <taxon>Anaerovirgula</taxon>
    </lineage>
</organism>
<gene>
    <name evidence="1" type="ORF">SAMN05446037_105718</name>
</gene>
<keyword evidence="2" id="KW-1185">Reference proteome</keyword>
<evidence type="ECO:0000313" key="2">
    <source>
        <dbReference type="Proteomes" id="UP000198304"/>
    </source>
</evidence>
<dbReference type="Proteomes" id="UP000198304">
    <property type="component" value="Unassembled WGS sequence"/>
</dbReference>
<dbReference type="OrthoDB" id="9884564at2"/>
<dbReference type="InterPro" id="IPR027304">
    <property type="entry name" value="Trigger_fact/SurA_dom_sf"/>
</dbReference>
<proteinExistence type="predicted"/>
<evidence type="ECO:0000313" key="1">
    <source>
        <dbReference type="EMBL" id="SNT22928.1"/>
    </source>
</evidence>
<dbReference type="EMBL" id="FZOJ01000057">
    <property type="protein sequence ID" value="SNT22928.1"/>
    <property type="molecule type" value="Genomic_DNA"/>
</dbReference>
<dbReference type="SUPFAM" id="SSF109998">
    <property type="entry name" value="Triger factor/SurA peptide-binding domain-like"/>
    <property type="match status" value="1"/>
</dbReference>
<name>A0A239KZ47_9FIRM</name>
<protein>
    <recommendedName>
        <fullName evidence="3">SurA N-terminal domain-containing protein</fullName>
    </recommendedName>
</protein>
<dbReference type="RefSeq" id="WP_089285515.1">
    <property type="nucleotide sequence ID" value="NZ_FZOJ01000057.1"/>
</dbReference>
<accession>A0A239KZ47</accession>